<dbReference type="SUPFAM" id="SSF55418">
    <property type="entry name" value="eIF4e-like"/>
    <property type="match status" value="1"/>
</dbReference>
<evidence type="ECO:0000256" key="1">
    <source>
        <dbReference type="ARBA" id="ARBA00009860"/>
    </source>
</evidence>
<feature type="region of interest" description="Disordered" evidence="8">
    <location>
        <begin position="1"/>
        <end position="25"/>
    </location>
</feature>
<dbReference type="GO" id="GO:0003743">
    <property type="term" value="F:translation initiation factor activity"/>
    <property type="evidence" value="ECO:0007669"/>
    <property type="project" value="UniProtKB-KW"/>
</dbReference>
<accession>A0AAQ4DT42</accession>
<evidence type="ECO:0000313" key="9">
    <source>
        <dbReference type="EMBL" id="KAK8765632.1"/>
    </source>
</evidence>
<reference evidence="9 10" key="1">
    <citation type="journal article" date="2023" name="Arcadia Sci">
        <title>De novo assembly of a long-read Amblyomma americanum tick genome.</title>
        <authorList>
            <person name="Chou S."/>
            <person name="Poskanzer K.E."/>
            <person name="Rollins M."/>
            <person name="Thuy-Boun P.S."/>
        </authorList>
    </citation>
    <scope>NUCLEOTIDE SEQUENCE [LARGE SCALE GENOMIC DNA]</scope>
    <source>
        <strain evidence="9">F_SG_1</strain>
        <tissue evidence="9">Salivary glands</tissue>
    </source>
</reference>
<evidence type="ECO:0000256" key="3">
    <source>
        <dbReference type="ARBA" id="ARBA00022845"/>
    </source>
</evidence>
<name>A0AAQ4DT42_AMBAM</name>
<proteinExistence type="inferred from homology"/>
<evidence type="ECO:0000256" key="2">
    <source>
        <dbReference type="ARBA" id="ARBA00022540"/>
    </source>
</evidence>
<dbReference type="GO" id="GO:0006417">
    <property type="term" value="P:regulation of translation"/>
    <property type="evidence" value="ECO:0007669"/>
    <property type="project" value="UniProtKB-KW"/>
</dbReference>
<keyword evidence="4 7" id="KW-0694">RNA-binding</keyword>
<dbReference type="InterPro" id="IPR019770">
    <property type="entry name" value="TIF_eIF_4E_CS"/>
</dbReference>
<evidence type="ECO:0000256" key="7">
    <source>
        <dbReference type="RuleBase" id="RU004374"/>
    </source>
</evidence>
<keyword evidence="3" id="KW-0810">Translation regulation</keyword>
<dbReference type="InterPro" id="IPR023398">
    <property type="entry name" value="TIF_eIF4e-like"/>
</dbReference>
<dbReference type="Pfam" id="PF01652">
    <property type="entry name" value="IF4E"/>
    <property type="match status" value="1"/>
</dbReference>
<dbReference type="PANTHER" id="PTHR11960">
    <property type="entry name" value="EUKARYOTIC TRANSLATION INITIATION FACTOR 4E RELATED"/>
    <property type="match status" value="1"/>
</dbReference>
<evidence type="ECO:0000256" key="4">
    <source>
        <dbReference type="ARBA" id="ARBA00022884"/>
    </source>
</evidence>
<keyword evidence="2 7" id="KW-0396">Initiation factor</keyword>
<keyword evidence="10" id="KW-1185">Reference proteome</keyword>
<gene>
    <name evidence="9" type="ORF">V5799_031759</name>
</gene>
<comment type="caution">
    <text evidence="9">The sequence shown here is derived from an EMBL/GenBank/DDBJ whole genome shotgun (WGS) entry which is preliminary data.</text>
</comment>
<dbReference type="GO" id="GO:0000340">
    <property type="term" value="F:RNA 7-methylguanosine cap binding"/>
    <property type="evidence" value="ECO:0007669"/>
    <property type="project" value="UniProtKB-ARBA"/>
</dbReference>
<protein>
    <recommendedName>
        <fullName evidence="6">eIF-4F 25 kDa subunit</fullName>
    </recommendedName>
</protein>
<evidence type="ECO:0000256" key="8">
    <source>
        <dbReference type="SAM" id="MobiDB-lite"/>
    </source>
</evidence>
<dbReference type="GO" id="GO:0016281">
    <property type="term" value="C:eukaryotic translation initiation factor 4F complex"/>
    <property type="evidence" value="ECO:0007669"/>
    <property type="project" value="TreeGrafter"/>
</dbReference>
<evidence type="ECO:0000313" key="10">
    <source>
        <dbReference type="Proteomes" id="UP001321473"/>
    </source>
</evidence>
<dbReference type="Gene3D" id="3.30.760.10">
    <property type="entry name" value="RNA Cap, Translation Initiation Factor Eif4e"/>
    <property type="match status" value="1"/>
</dbReference>
<dbReference type="Proteomes" id="UP001321473">
    <property type="component" value="Unassembled WGS sequence"/>
</dbReference>
<dbReference type="PROSITE" id="PS00813">
    <property type="entry name" value="IF4E"/>
    <property type="match status" value="1"/>
</dbReference>
<organism evidence="9 10">
    <name type="scientific">Amblyomma americanum</name>
    <name type="common">Lone star tick</name>
    <dbReference type="NCBI Taxonomy" id="6943"/>
    <lineage>
        <taxon>Eukaryota</taxon>
        <taxon>Metazoa</taxon>
        <taxon>Ecdysozoa</taxon>
        <taxon>Arthropoda</taxon>
        <taxon>Chelicerata</taxon>
        <taxon>Arachnida</taxon>
        <taxon>Acari</taxon>
        <taxon>Parasitiformes</taxon>
        <taxon>Ixodida</taxon>
        <taxon>Ixodoidea</taxon>
        <taxon>Ixodidae</taxon>
        <taxon>Amblyomminae</taxon>
        <taxon>Amblyomma</taxon>
    </lineage>
</organism>
<keyword evidence="5 7" id="KW-0648">Protein biosynthesis</keyword>
<dbReference type="InterPro" id="IPR001040">
    <property type="entry name" value="TIF_eIF_4E"/>
</dbReference>
<feature type="compositionally biased region" description="Basic and acidic residues" evidence="8">
    <location>
        <begin position="1"/>
        <end position="13"/>
    </location>
</feature>
<evidence type="ECO:0000256" key="6">
    <source>
        <dbReference type="ARBA" id="ARBA00032656"/>
    </source>
</evidence>
<evidence type="ECO:0000256" key="5">
    <source>
        <dbReference type="ARBA" id="ARBA00022917"/>
    </source>
</evidence>
<dbReference type="PANTHER" id="PTHR11960:SF8">
    <property type="entry name" value="EUKARYOTIC TRANSLATION INITIATION FACTOR 4E1-RELATED"/>
    <property type="match status" value="1"/>
</dbReference>
<dbReference type="AlphaFoldDB" id="A0AAQ4DT42"/>
<comment type="similarity">
    <text evidence="1 7">Belongs to the eukaryotic initiation factor 4E family.</text>
</comment>
<sequence length="209" mass="24484">MSGENEHCARDPQTKQAETVTSPEERLKHPLEHRWSFWYHTNDRNRTWQENLLEIASFDTVEDFWAVYNHMKRPSEIAQGCDYSMFKYGIKPMWEDSRNRRGGRWFVKLGKVEAATDNCWLEILMCLIGEGFDERGADVCGAVVQVREKADKVSVWTADCRSVESNRQIKEIMKKKLEMHIGTKSSIYYQVHDDTKTKERSSKKAREAV</sequence>
<dbReference type="EMBL" id="JARKHS020027212">
    <property type="protein sequence ID" value="KAK8765632.1"/>
    <property type="molecule type" value="Genomic_DNA"/>
</dbReference>